<dbReference type="InterPro" id="IPR015915">
    <property type="entry name" value="Kelch-typ_b-propeller"/>
</dbReference>
<dbReference type="SMART" id="SM00612">
    <property type="entry name" value="Kelch"/>
    <property type="match status" value="3"/>
</dbReference>
<dbReference type="AlphaFoldDB" id="A0A1D1ZKV3"/>
<reference evidence="1" key="1">
    <citation type="submission" date="2015-07" db="EMBL/GenBank/DDBJ databases">
        <title>Transcriptome Assembly of Anthurium amnicola.</title>
        <authorList>
            <person name="Suzuki J."/>
        </authorList>
    </citation>
    <scope>NUCLEOTIDE SEQUENCE</scope>
</reference>
<organism evidence="1">
    <name type="scientific">Anthurium amnicola</name>
    <dbReference type="NCBI Taxonomy" id="1678845"/>
    <lineage>
        <taxon>Eukaryota</taxon>
        <taxon>Viridiplantae</taxon>
        <taxon>Streptophyta</taxon>
        <taxon>Embryophyta</taxon>
        <taxon>Tracheophyta</taxon>
        <taxon>Spermatophyta</taxon>
        <taxon>Magnoliopsida</taxon>
        <taxon>Liliopsida</taxon>
        <taxon>Araceae</taxon>
        <taxon>Pothoideae</taxon>
        <taxon>Potheae</taxon>
        <taxon>Anthurium</taxon>
    </lineage>
</organism>
<name>A0A1D1ZKV3_9ARAE</name>
<dbReference type="Gene3D" id="2.120.10.80">
    <property type="entry name" value="Kelch-type beta propeller"/>
    <property type="match status" value="1"/>
</dbReference>
<dbReference type="PANTHER" id="PTHR47365">
    <property type="entry name" value="PLANT PROTEIN, PUTATIVE-RELATED"/>
    <property type="match status" value="1"/>
</dbReference>
<dbReference type="SUPFAM" id="SSF117281">
    <property type="entry name" value="Kelch motif"/>
    <property type="match status" value="1"/>
</dbReference>
<dbReference type="InterPro" id="IPR006652">
    <property type="entry name" value="Kelch_1"/>
</dbReference>
<gene>
    <name evidence="1" type="primary">KLHL8_0</name>
    <name evidence="1" type="ORF">g.127321</name>
</gene>
<sequence length="307" mass="32487">MGSLPSSPPGNAAGNYRVYASFGRSGPAPGATTSNWLESYNPSDNAWRHAGAMPGLPPGHVLKDFAMVTLAGSLFVIGGRLCRNETDVAVVPTVLRHDVASGEWSPCAPLATPRFCFAAAACDGRIYVAGGLCGLSGGARGTSAAEVYDPSADQWAALPNMGTRRYKCVGVPWLPGKLHVIGGFAEPEAEEQQQQKGTPSGAGEARKGGWLLEAVAKRSSAEVFDVRRGEWELAAGMWQLDVPPNQIVCVGGRLFSSGDCLNNWKGHIEVYDGKPIGIWSILEGSHLGDLSSLFPPAPELWRTSGRR</sequence>
<accession>A0A1D1ZKV3</accession>
<proteinExistence type="predicted"/>
<dbReference type="EMBL" id="GDJX01000336">
    <property type="protein sequence ID" value="JAT67600.1"/>
    <property type="molecule type" value="Transcribed_RNA"/>
</dbReference>
<dbReference type="PANTHER" id="PTHR47365:SF1">
    <property type="entry name" value="F-BOX_KELCH-REPEAT PROTEIN"/>
    <property type="match status" value="1"/>
</dbReference>
<dbReference type="Pfam" id="PF01344">
    <property type="entry name" value="Kelch_1"/>
    <property type="match status" value="1"/>
</dbReference>
<protein>
    <submittedName>
        <fullName evidence="1">Kelch-like protein 8</fullName>
    </submittedName>
</protein>
<evidence type="ECO:0000313" key="1">
    <source>
        <dbReference type="EMBL" id="JAT67600.1"/>
    </source>
</evidence>